<evidence type="ECO:0000256" key="1">
    <source>
        <dbReference type="ARBA" id="ARBA00022536"/>
    </source>
</evidence>
<proteinExistence type="predicted"/>
<feature type="compositionally biased region" description="Basic and acidic residues" evidence="2">
    <location>
        <begin position="642"/>
        <end position="659"/>
    </location>
</feature>
<keyword evidence="1" id="KW-0245">EGF-like domain</keyword>
<evidence type="ECO:0000313" key="5">
    <source>
        <dbReference type="EMBL" id="KAK3771581.1"/>
    </source>
</evidence>
<evidence type="ECO:0000256" key="4">
    <source>
        <dbReference type="SAM" id="SignalP"/>
    </source>
</evidence>
<dbReference type="AlphaFoldDB" id="A0AAE0ZMM0"/>
<organism evidence="5 6">
    <name type="scientific">Elysia crispata</name>
    <name type="common">lettuce slug</name>
    <dbReference type="NCBI Taxonomy" id="231223"/>
    <lineage>
        <taxon>Eukaryota</taxon>
        <taxon>Metazoa</taxon>
        <taxon>Spiralia</taxon>
        <taxon>Lophotrochozoa</taxon>
        <taxon>Mollusca</taxon>
        <taxon>Gastropoda</taxon>
        <taxon>Heterobranchia</taxon>
        <taxon>Euthyneura</taxon>
        <taxon>Panpulmonata</taxon>
        <taxon>Sacoglossa</taxon>
        <taxon>Placobranchoidea</taxon>
        <taxon>Plakobranchidae</taxon>
        <taxon>Elysia</taxon>
    </lineage>
</organism>
<name>A0AAE0ZMM0_9GAST</name>
<feature type="region of interest" description="Disordered" evidence="2">
    <location>
        <begin position="685"/>
        <end position="727"/>
    </location>
</feature>
<dbReference type="InterPro" id="IPR042635">
    <property type="entry name" value="MEGF10/SREC1/2-like"/>
</dbReference>
<feature type="compositionally biased region" description="Polar residues" evidence="2">
    <location>
        <begin position="611"/>
        <end position="624"/>
    </location>
</feature>
<reference evidence="5" key="1">
    <citation type="journal article" date="2023" name="G3 (Bethesda)">
        <title>A reference genome for the long-term kleptoplast-retaining sea slug Elysia crispata morphotype clarki.</title>
        <authorList>
            <person name="Eastman K.E."/>
            <person name="Pendleton A.L."/>
            <person name="Shaikh M.A."/>
            <person name="Suttiyut T."/>
            <person name="Ogas R."/>
            <person name="Tomko P."/>
            <person name="Gavelis G."/>
            <person name="Widhalm J.R."/>
            <person name="Wisecaver J.H."/>
        </authorList>
    </citation>
    <scope>NUCLEOTIDE SEQUENCE</scope>
    <source>
        <strain evidence="5">ECLA1</strain>
    </source>
</reference>
<comment type="caution">
    <text evidence="5">The sequence shown here is derived from an EMBL/GenBank/DDBJ whole genome shotgun (WGS) entry which is preliminary data.</text>
</comment>
<evidence type="ECO:0000256" key="2">
    <source>
        <dbReference type="SAM" id="MobiDB-lite"/>
    </source>
</evidence>
<protein>
    <recommendedName>
        <fullName evidence="7">Fucolectin-related molecule</fullName>
    </recommendedName>
</protein>
<keyword evidence="3" id="KW-0812">Transmembrane</keyword>
<feature type="transmembrane region" description="Helical" evidence="3">
    <location>
        <begin position="579"/>
        <end position="602"/>
    </location>
</feature>
<feature type="region of interest" description="Disordered" evidence="2">
    <location>
        <begin position="607"/>
        <end position="659"/>
    </location>
</feature>
<accession>A0AAE0ZMM0</accession>
<feature type="compositionally biased region" description="Basic and acidic residues" evidence="2">
    <location>
        <begin position="687"/>
        <end position="711"/>
    </location>
</feature>
<dbReference type="Proteomes" id="UP001283361">
    <property type="component" value="Unassembled WGS sequence"/>
</dbReference>
<keyword evidence="3" id="KW-0472">Membrane</keyword>
<feature type="signal peptide" evidence="4">
    <location>
        <begin position="1"/>
        <end position="24"/>
    </location>
</feature>
<evidence type="ECO:0000313" key="6">
    <source>
        <dbReference type="Proteomes" id="UP001283361"/>
    </source>
</evidence>
<dbReference type="SUPFAM" id="SSF49785">
    <property type="entry name" value="Galactose-binding domain-like"/>
    <property type="match status" value="1"/>
</dbReference>
<dbReference type="Gene3D" id="2.60.120.260">
    <property type="entry name" value="Galactose-binding domain-like"/>
    <property type="match status" value="1"/>
</dbReference>
<dbReference type="EMBL" id="JAWDGP010003707">
    <property type="protein sequence ID" value="KAK3771581.1"/>
    <property type="molecule type" value="Genomic_DNA"/>
</dbReference>
<dbReference type="GO" id="GO:0005044">
    <property type="term" value="F:scavenger receptor activity"/>
    <property type="evidence" value="ECO:0007669"/>
    <property type="project" value="InterPro"/>
</dbReference>
<dbReference type="InterPro" id="IPR008979">
    <property type="entry name" value="Galactose-bd-like_sf"/>
</dbReference>
<dbReference type="PANTHER" id="PTHR24043:SF8">
    <property type="entry name" value="EGF-LIKE DOMAIN-CONTAINING PROTEIN"/>
    <property type="match status" value="1"/>
</dbReference>
<evidence type="ECO:0000256" key="3">
    <source>
        <dbReference type="SAM" id="Phobius"/>
    </source>
</evidence>
<evidence type="ECO:0008006" key="7">
    <source>
        <dbReference type="Google" id="ProtNLM"/>
    </source>
</evidence>
<dbReference type="Gene3D" id="2.170.300.10">
    <property type="entry name" value="Tie2 ligand-binding domain superfamily"/>
    <property type="match status" value="3"/>
</dbReference>
<gene>
    <name evidence="5" type="ORF">RRG08_041510</name>
</gene>
<sequence>MCSDKISPVLAVSLTIISLNVCAAQTSCTTNGWFGPNCQYQCHCAGSAPCDKVDGSCSSGCHQDWFGPACQYARMSFNTSSGREPWLTDNDDTTCNTGNTQSVTVTLDTPIPLTWVRLVVRDAVHLDQIQLNYQLSGSSTPLACLDVRKAKVDNLTLEIECSTTESVSGATLSGSGITGLCSLYISGGRNVALKQTTRQSSRYSAEGPDIYYSRNAVDGVLPRDTRYSAWSTCTHTEYPSTTPGWWTLTFSQAVDVTRFLIYNRLDCNRQCRDRLINFTLTAQSEPSIASSYSYTDPGGPGQDIYTVVPSPRISFPISLLHFVTADSTNILSLCEVFVFGETNCPTGKFGLRCEGQCNCAGQRSCFVHSGRCPSGCATGYTGKDCSECQPGLYGDGCEQSCSATCGADNSCARNNGACSKGCDPGYLGVTCEIQCPTGRYGIGCSEPCSSNCRGSDNACDHVDGACINGCEDGYQGDKCGIGSDHCAGDQNSCHHVNGTCDLGCDPGYQGSSCTKVCPRGRYGLGCTQTCSVQCAGPENLCHYVDGSCYFGCEQDEESSICRNAALTRDESDEAGVKTWAVVATVVAVVALIAFAVAVGILIRRTHKVSKNESSTSADQRNNGEVETASLGDGSRHKPVHQSMDENERPSHYYESRESNPADAHLYNVCSDHYDRPQNLMKESGAYENHHLSGNDKDSNQGNKETKQDPAAKKTIGVALYNNIKDKP</sequence>
<keyword evidence="6" id="KW-1185">Reference proteome</keyword>
<dbReference type="PANTHER" id="PTHR24043">
    <property type="entry name" value="SCAVENGER RECEPTOR CLASS F"/>
    <property type="match status" value="1"/>
</dbReference>
<keyword evidence="3" id="KW-1133">Transmembrane helix</keyword>
<keyword evidence="4" id="KW-0732">Signal</keyword>
<feature type="chain" id="PRO_5042197776" description="Fucolectin-related molecule" evidence="4">
    <location>
        <begin position="25"/>
        <end position="727"/>
    </location>
</feature>